<sequence>MPLTEANLAHPHRQAALCAKLNRAGVVFRFGVWQAPAHSDPEADHAAALAALFAQILQADHDAQAERIAQYHAERLAAARNDTERAKIRRAAAQNPLPPLSFHPQAARSAPLDTRFIQPAASLRPCRDYAQAEFDPQNWFVRLYRAFNEPPYGLGSLPEAGRRALWADFCEQTGLLPEAGISVRDWVRHNSYNHNGRAQYSRHPLSNYFDAGLEWWGIWCLTIHHPRRQTVAALAASATD</sequence>
<organism evidence="1 2">
    <name type="scientific">Kingella bonacorsii</name>
    <dbReference type="NCBI Taxonomy" id="2796361"/>
    <lineage>
        <taxon>Bacteria</taxon>
        <taxon>Pseudomonadati</taxon>
        <taxon>Pseudomonadota</taxon>
        <taxon>Betaproteobacteria</taxon>
        <taxon>Neisseriales</taxon>
        <taxon>Neisseriaceae</taxon>
        <taxon>Kingella</taxon>
    </lineage>
</organism>
<dbReference type="RefSeq" id="WP_200522582.1">
    <property type="nucleotide sequence ID" value="NZ_JAEHNZ010000002.1"/>
</dbReference>
<keyword evidence="2" id="KW-1185">Reference proteome</keyword>
<evidence type="ECO:0000313" key="1">
    <source>
        <dbReference type="EMBL" id="MBK0396514.1"/>
    </source>
</evidence>
<name>A0ABS1BTA9_9NEIS</name>
<reference evidence="1 2" key="1">
    <citation type="journal article" date="2021" name="Pathogens">
        <title>Isolation and Characterization of Kingella bonacorsii sp. nov., A Novel Kingella Species Detected in a Stable Periodontitis Subject.</title>
        <authorList>
            <person name="Antezack A."/>
            <person name="Boxberger M."/>
            <person name="Rolland C."/>
            <person name="Monnet-Corti V."/>
            <person name="La Scola B."/>
        </authorList>
    </citation>
    <scope>NUCLEOTIDE SEQUENCE [LARGE SCALE GENOMIC DNA]</scope>
    <source>
        <strain evidence="1 2">Marseille-Q4569</strain>
    </source>
</reference>
<protein>
    <submittedName>
        <fullName evidence="1">Uncharacterized protein</fullName>
    </submittedName>
</protein>
<accession>A0ABS1BTA9</accession>
<proteinExistence type="predicted"/>
<dbReference type="Proteomes" id="UP000614058">
    <property type="component" value="Unassembled WGS sequence"/>
</dbReference>
<gene>
    <name evidence="1" type="ORF">JDW22_07960</name>
</gene>
<evidence type="ECO:0000313" key="2">
    <source>
        <dbReference type="Proteomes" id="UP000614058"/>
    </source>
</evidence>
<comment type="caution">
    <text evidence="1">The sequence shown here is derived from an EMBL/GenBank/DDBJ whole genome shotgun (WGS) entry which is preliminary data.</text>
</comment>
<dbReference type="EMBL" id="JAEHNZ010000002">
    <property type="protein sequence ID" value="MBK0396514.1"/>
    <property type="molecule type" value="Genomic_DNA"/>
</dbReference>